<keyword evidence="1" id="KW-0560">Oxidoreductase</keyword>
<name>A0A4Z0WCS1_9GAMM</name>
<dbReference type="OrthoDB" id="9814969at2"/>
<proteinExistence type="predicted"/>
<dbReference type="RefSeq" id="WP_135482852.1">
    <property type="nucleotide sequence ID" value="NZ_SRMF01000002.1"/>
</dbReference>
<evidence type="ECO:0000259" key="2">
    <source>
        <dbReference type="Pfam" id="PF01266"/>
    </source>
</evidence>
<comment type="caution">
    <text evidence="3">The sequence shown here is derived from an EMBL/GenBank/DDBJ whole genome shotgun (WGS) entry which is preliminary data.</text>
</comment>
<dbReference type="Pfam" id="PF01266">
    <property type="entry name" value="DAO"/>
    <property type="match status" value="1"/>
</dbReference>
<evidence type="ECO:0000313" key="4">
    <source>
        <dbReference type="Proteomes" id="UP000297475"/>
    </source>
</evidence>
<dbReference type="SUPFAM" id="SSF51905">
    <property type="entry name" value="FAD/NAD(P)-binding domain"/>
    <property type="match status" value="1"/>
</dbReference>
<evidence type="ECO:0000256" key="1">
    <source>
        <dbReference type="ARBA" id="ARBA00023002"/>
    </source>
</evidence>
<gene>
    <name evidence="3" type="ORF">E4656_08965</name>
</gene>
<keyword evidence="4" id="KW-1185">Reference proteome</keyword>
<dbReference type="PANTHER" id="PTHR13847:SF275">
    <property type="entry name" value="GAMMA-GLUTAMYLPUTRESCINE OXIDOREDUCTASE"/>
    <property type="match status" value="1"/>
</dbReference>
<accession>A0A4Z0WCS1</accession>
<dbReference type="GO" id="GO:0016491">
    <property type="term" value="F:oxidoreductase activity"/>
    <property type="evidence" value="ECO:0007669"/>
    <property type="project" value="UniProtKB-KW"/>
</dbReference>
<evidence type="ECO:0000313" key="3">
    <source>
        <dbReference type="EMBL" id="TGG94285.1"/>
    </source>
</evidence>
<dbReference type="InterPro" id="IPR036188">
    <property type="entry name" value="FAD/NAD-bd_sf"/>
</dbReference>
<feature type="domain" description="FAD dependent oxidoreductase" evidence="2">
    <location>
        <begin position="28"/>
        <end position="380"/>
    </location>
</feature>
<organism evidence="3 4">
    <name type="scientific">Natronospirillum operosum</name>
    <dbReference type="NCBI Taxonomy" id="2759953"/>
    <lineage>
        <taxon>Bacteria</taxon>
        <taxon>Pseudomonadati</taxon>
        <taxon>Pseudomonadota</taxon>
        <taxon>Gammaproteobacteria</taxon>
        <taxon>Oceanospirillales</taxon>
        <taxon>Natronospirillaceae</taxon>
        <taxon>Natronospirillum</taxon>
    </lineage>
</organism>
<protein>
    <submittedName>
        <fullName evidence="3">FAD-binding oxidoreductase</fullName>
    </submittedName>
</protein>
<dbReference type="Gene3D" id="3.50.50.60">
    <property type="entry name" value="FAD/NAD(P)-binding domain"/>
    <property type="match status" value="1"/>
</dbReference>
<dbReference type="PANTHER" id="PTHR13847">
    <property type="entry name" value="SARCOSINE DEHYDROGENASE-RELATED"/>
    <property type="match status" value="1"/>
</dbReference>
<dbReference type="Proteomes" id="UP000297475">
    <property type="component" value="Unassembled WGS sequence"/>
</dbReference>
<dbReference type="GO" id="GO:0005737">
    <property type="term" value="C:cytoplasm"/>
    <property type="evidence" value="ECO:0007669"/>
    <property type="project" value="TreeGrafter"/>
</dbReference>
<sequence length="425" mass="46078">MQAHCIWEIDCREPEPSAPRLQASLEADVCVIGGGITGLSTALHLAEQGASVVVLEAQQIGAGGSGRNVGLVNAGLWIPPDDITDTLGQVDGERVNAVLGKAPQRVFELIERHRIQCDATRTGTLHMAHNAKAIGELERRQQQFSQRGAPVTLLRGAECERLLGTNKVPAALLDARAGTINPLGYTRGLARAAEQAGARLYSHSAAQGLQRTPQGWSIPTSEGRVTAQQVVLATNAYTEAAWNVVRKHCFPGYFYQVASEPLEGTAAEAILPERQGCWDTRTVLSSIRRDAHGRLILGSLGRGDTKPEAFVRAWANRIQRHYFPQLGRVRWQTTWTGRIAFTPEHTLRVFSPAEGLLAVTGYNGRGNTTGTMVGQGLANWILHGKDDDLPLPIRDSDPVTGIPLRSLAYESGFTLYHAGQCLRVV</sequence>
<dbReference type="InterPro" id="IPR006076">
    <property type="entry name" value="FAD-dep_OxRdtase"/>
</dbReference>
<reference evidence="3 4" key="1">
    <citation type="submission" date="2019-04" db="EMBL/GenBank/DDBJ databases">
        <title>Natronospirillum operosus gen. nov., sp. nov., a haloalkaliphilic satellite isolated from decaying biomass of laboratory culture of cyanobacterium Geitlerinema sp. and proposal of Natronospirillaceae fam. nov. and Saccharospirillaceae fam. nov.</title>
        <authorList>
            <person name="Kevbrin V."/>
            <person name="Boltyanskaya Y."/>
            <person name="Koziaeva V."/>
            <person name="Grouzdev D.S."/>
            <person name="Park M."/>
            <person name="Cho J."/>
        </authorList>
    </citation>
    <scope>NUCLEOTIDE SEQUENCE [LARGE SCALE GENOMIC DNA]</scope>
    <source>
        <strain evidence="3 4">G-116</strain>
    </source>
</reference>
<dbReference type="EMBL" id="SRMF01000002">
    <property type="protein sequence ID" value="TGG94285.1"/>
    <property type="molecule type" value="Genomic_DNA"/>
</dbReference>
<dbReference type="AlphaFoldDB" id="A0A4Z0WCS1"/>
<dbReference type="Gene3D" id="3.30.9.10">
    <property type="entry name" value="D-Amino Acid Oxidase, subunit A, domain 2"/>
    <property type="match status" value="1"/>
</dbReference>